<gene>
    <name evidence="1" type="ORF">ETD86_29465</name>
</gene>
<dbReference type="OrthoDB" id="9789139at2"/>
<proteinExistence type="predicted"/>
<comment type="caution">
    <text evidence="1">The sequence shown here is derived from an EMBL/GenBank/DDBJ whole genome shotgun (WGS) entry which is preliminary data.</text>
</comment>
<name>A0A5S4FA51_9ACTN</name>
<dbReference type="Proteomes" id="UP000309128">
    <property type="component" value="Unassembled WGS sequence"/>
</dbReference>
<dbReference type="EMBL" id="VCKY01000114">
    <property type="protein sequence ID" value="TMR14077.1"/>
    <property type="molecule type" value="Genomic_DNA"/>
</dbReference>
<evidence type="ECO:0000313" key="1">
    <source>
        <dbReference type="EMBL" id="TMR14077.1"/>
    </source>
</evidence>
<dbReference type="AlphaFoldDB" id="A0A5S4FA51"/>
<evidence type="ECO:0000313" key="2">
    <source>
        <dbReference type="Proteomes" id="UP000309128"/>
    </source>
</evidence>
<protein>
    <submittedName>
        <fullName evidence="1">Uncharacterized protein</fullName>
    </submittedName>
</protein>
<accession>A0A5S4FA51</accession>
<reference evidence="1 2" key="1">
    <citation type="submission" date="2019-05" db="EMBL/GenBank/DDBJ databases">
        <title>Draft genome sequence of Nonomuraea turkmeniaca DSM 43926.</title>
        <authorList>
            <person name="Saricaoglu S."/>
            <person name="Isik K."/>
        </authorList>
    </citation>
    <scope>NUCLEOTIDE SEQUENCE [LARGE SCALE GENOMIC DNA]</scope>
    <source>
        <strain evidence="1 2">DSM 43926</strain>
    </source>
</reference>
<organism evidence="1 2">
    <name type="scientific">Nonomuraea turkmeniaca</name>
    <dbReference type="NCBI Taxonomy" id="103838"/>
    <lineage>
        <taxon>Bacteria</taxon>
        <taxon>Bacillati</taxon>
        <taxon>Actinomycetota</taxon>
        <taxon>Actinomycetes</taxon>
        <taxon>Streptosporangiales</taxon>
        <taxon>Streptosporangiaceae</taxon>
        <taxon>Nonomuraea</taxon>
    </lineage>
</organism>
<dbReference type="RefSeq" id="WP_138669500.1">
    <property type="nucleotide sequence ID" value="NZ_VCKY01000114.1"/>
</dbReference>
<keyword evidence="2" id="KW-1185">Reference proteome</keyword>
<sequence>MPWRKASMRDLAKMATILARSDMRRRTYWRLLAGRDRWAVLLLTRGREGEPAEYPGAPPVRLSRTWMEKTDDGLAGEDLLYLRIAEKLRAHHAQHALTPETAASVAASVAADLVRDGLDLTPRT</sequence>